<name>A0A9X3WNA6_9BACI</name>
<evidence type="ECO:0000313" key="4">
    <source>
        <dbReference type="EMBL" id="MDC3420379.1"/>
    </source>
</evidence>
<reference evidence="4" key="1">
    <citation type="submission" date="2022-06" db="EMBL/GenBank/DDBJ databases">
        <title>Aquibacillus sp. a new bacterium isolated from soil saline samples.</title>
        <authorList>
            <person name="Galisteo C."/>
            <person name="De La Haba R."/>
            <person name="Sanchez-Porro C."/>
            <person name="Ventosa A."/>
        </authorList>
    </citation>
    <scope>NUCLEOTIDE SEQUENCE</scope>
    <source>
        <strain evidence="4">JCM 12387</strain>
    </source>
</reference>
<evidence type="ECO:0000259" key="2">
    <source>
        <dbReference type="Pfam" id="PF01458"/>
    </source>
</evidence>
<feature type="domain" description="SUF system FeS cluster assembly SufBD N-terminal" evidence="3">
    <location>
        <begin position="21"/>
        <end position="172"/>
    </location>
</feature>
<gene>
    <name evidence="4" type="primary">sufD</name>
    <name evidence="4" type="ORF">NC661_08375</name>
</gene>
<comment type="similarity">
    <text evidence="1">Belongs to the iron-sulfur cluster assembly SufBD family.</text>
</comment>
<dbReference type="AlphaFoldDB" id="A0A9X3WNA6"/>
<accession>A0A9X3WNA6</accession>
<dbReference type="InterPro" id="IPR037284">
    <property type="entry name" value="SUF_FeS_clus_asmbl_SufBD_sf"/>
</dbReference>
<dbReference type="EMBL" id="JAMQJZ010000005">
    <property type="protein sequence ID" value="MDC3420379.1"/>
    <property type="molecule type" value="Genomic_DNA"/>
</dbReference>
<dbReference type="GO" id="GO:0016226">
    <property type="term" value="P:iron-sulfur cluster assembly"/>
    <property type="evidence" value="ECO:0007669"/>
    <property type="project" value="InterPro"/>
</dbReference>
<protein>
    <submittedName>
        <fullName evidence="4">Fe-S cluster assembly protein SufD</fullName>
    </submittedName>
</protein>
<dbReference type="InterPro" id="IPR000825">
    <property type="entry name" value="SUF_FeS_clus_asmbl_SufBD_core"/>
</dbReference>
<dbReference type="PANTHER" id="PTHR30508">
    <property type="entry name" value="FES CLUSTER ASSEMBLY PROTEIN SUF"/>
    <property type="match status" value="1"/>
</dbReference>
<dbReference type="PANTHER" id="PTHR30508:SF1">
    <property type="entry name" value="UPF0051 PROTEIN ABCI8, CHLOROPLASTIC-RELATED"/>
    <property type="match status" value="1"/>
</dbReference>
<evidence type="ECO:0000313" key="5">
    <source>
        <dbReference type="Proteomes" id="UP001145072"/>
    </source>
</evidence>
<sequence>MTVDTKLPYEKDYVSNFSKERNEPEWMESLRLQALELADTLPMPKPDKTNITKWNFDKFKHKAEGQSIQSLDELPADIKVFIDMDNQDKNLVIQRNQSVAYKSLSSSLKDKGVILTDITTAMQEHSELVQRYYMKDAVSIDENRLSALHTALMNGGVFVYVPKNVEVEEPLQAIFWQEDEEAATFNHVIVVAEENSKLTYVENYISHNKETEAVANIVTEVIAHDNAKISFGAVDNFARGTTVYVNRRGVAYRNATIEWALGQMNDGNTASENITHLIGDQSLSHAKTVTVGRGDQIQNFTARIVHFGQGSEGYILQHGVQKDKASAIFNGIGKIEHGASKSNAEQESRVLMLSKDARGDANPILLIDEDDVTAGHAASVGRVDPIQLYYLMSRGISQKEAERLIIHGFLAPVVNEIPIEAVRNQLTQVIEGKVY</sequence>
<organism evidence="4 5">
    <name type="scientific">Aquibacillus koreensis</name>
    <dbReference type="NCBI Taxonomy" id="279446"/>
    <lineage>
        <taxon>Bacteria</taxon>
        <taxon>Bacillati</taxon>
        <taxon>Bacillota</taxon>
        <taxon>Bacilli</taxon>
        <taxon>Bacillales</taxon>
        <taxon>Bacillaceae</taxon>
        <taxon>Aquibacillus</taxon>
    </lineage>
</organism>
<dbReference type="SUPFAM" id="SSF101960">
    <property type="entry name" value="Stabilizer of iron transporter SufD"/>
    <property type="match status" value="1"/>
</dbReference>
<dbReference type="InterPro" id="IPR011542">
    <property type="entry name" value="SUF_FeS_clus_asmbl_SufD"/>
</dbReference>
<dbReference type="InterPro" id="IPR055346">
    <property type="entry name" value="Fe-S_cluster_assembly_SufBD"/>
</dbReference>
<evidence type="ECO:0000259" key="3">
    <source>
        <dbReference type="Pfam" id="PF19295"/>
    </source>
</evidence>
<dbReference type="Proteomes" id="UP001145072">
    <property type="component" value="Unassembled WGS sequence"/>
</dbReference>
<evidence type="ECO:0000256" key="1">
    <source>
        <dbReference type="ARBA" id="ARBA00043967"/>
    </source>
</evidence>
<dbReference type="Pfam" id="PF01458">
    <property type="entry name" value="SUFBD_core"/>
    <property type="match status" value="1"/>
</dbReference>
<dbReference type="InterPro" id="IPR045595">
    <property type="entry name" value="SufBD_N"/>
</dbReference>
<comment type="caution">
    <text evidence="4">The sequence shown here is derived from an EMBL/GenBank/DDBJ whole genome shotgun (WGS) entry which is preliminary data.</text>
</comment>
<dbReference type="Pfam" id="PF19295">
    <property type="entry name" value="SufBD_N"/>
    <property type="match status" value="1"/>
</dbReference>
<dbReference type="RefSeq" id="WP_259869016.1">
    <property type="nucleotide sequence ID" value="NZ_JAMQJZ010000005.1"/>
</dbReference>
<keyword evidence="5" id="KW-1185">Reference proteome</keyword>
<dbReference type="NCBIfam" id="TIGR01981">
    <property type="entry name" value="sufD"/>
    <property type="match status" value="1"/>
</dbReference>
<proteinExistence type="inferred from homology"/>
<feature type="domain" description="SUF system FeS cluster assembly SufBD core" evidence="2">
    <location>
        <begin position="176"/>
        <end position="409"/>
    </location>
</feature>